<feature type="domain" description="Putative host cell surface-exposed lipoprotein Ltp-like HTH region" evidence="1">
    <location>
        <begin position="119"/>
        <end position="166"/>
    </location>
</feature>
<accession>A0A9E2NU33</accession>
<dbReference type="AlphaFoldDB" id="A0A9E2NU33"/>
<dbReference type="EMBL" id="JAHLFT010000090">
    <property type="protein sequence ID" value="MBU3828888.1"/>
    <property type="molecule type" value="Genomic_DNA"/>
</dbReference>
<keyword evidence="2" id="KW-0449">Lipoprotein</keyword>
<protein>
    <submittedName>
        <fullName evidence="2">Ltp family lipoprotein</fullName>
    </submittedName>
</protein>
<dbReference type="InterPro" id="IPR036388">
    <property type="entry name" value="WH-like_DNA-bd_sf"/>
</dbReference>
<reference evidence="2" key="2">
    <citation type="submission" date="2021-04" db="EMBL/GenBank/DDBJ databases">
        <authorList>
            <person name="Gilroy R."/>
        </authorList>
    </citation>
    <scope>NUCLEOTIDE SEQUENCE</scope>
    <source>
        <strain evidence="2">F6-686</strain>
    </source>
</reference>
<proteinExistence type="predicted"/>
<organism evidence="2 3">
    <name type="scientific">Candidatus Lactobacillus pullistercoris</name>
    <dbReference type="NCBI Taxonomy" id="2838636"/>
    <lineage>
        <taxon>Bacteria</taxon>
        <taxon>Bacillati</taxon>
        <taxon>Bacillota</taxon>
        <taxon>Bacilli</taxon>
        <taxon>Lactobacillales</taxon>
        <taxon>Lactobacillaceae</taxon>
        <taxon>Lactobacillus</taxon>
    </lineage>
</organism>
<dbReference type="Proteomes" id="UP000823844">
    <property type="component" value="Unassembled WGS sequence"/>
</dbReference>
<gene>
    <name evidence="2" type="ORF">H9806_07185</name>
</gene>
<evidence type="ECO:0000259" key="1">
    <source>
        <dbReference type="Pfam" id="PF07553"/>
    </source>
</evidence>
<dbReference type="Pfam" id="PF07553">
    <property type="entry name" value="Lipoprotein_Ltp"/>
    <property type="match status" value="2"/>
</dbReference>
<evidence type="ECO:0000313" key="2">
    <source>
        <dbReference type="EMBL" id="MBU3828888.1"/>
    </source>
</evidence>
<dbReference type="Gene3D" id="1.10.10.10">
    <property type="entry name" value="Winged helix-like DNA-binding domain superfamily/Winged helix DNA-binding domain"/>
    <property type="match status" value="2"/>
</dbReference>
<dbReference type="InterPro" id="IPR011434">
    <property type="entry name" value="Ltp-like_HTH"/>
</dbReference>
<sequence length="168" mass="19103">MDLSNKEKIAVGQSIDTLVKKTFKENYVKTKNIFITIYDEDGNTLIPAFNYVTLKFKNKKVQEEANAPVEYQNALAKAQSYSDNMYMSKKGIYDQLVSKSGEGFSAKAADYAIKHVEANWNKNALEKAKSYQENQNMSINNIKDQLTSPYGEQFTKKQAEYAISHLSK</sequence>
<evidence type="ECO:0000313" key="3">
    <source>
        <dbReference type="Proteomes" id="UP000823844"/>
    </source>
</evidence>
<comment type="caution">
    <text evidence="2">The sequence shown here is derived from an EMBL/GenBank/DDBJ whole genome shotgun (WGS) entry which is preliminary data.</text>
</comment>
<name>A0A9E2NU33_9LACO</name>
<reference evidence="2" key="1">
    <citation type="journal article" date="2021" name="PeerJ">
        <title>Extensive microbial diversity within the chicken gut microbiome revealed by metagenomics and culture.</title>
        <authorList>
            <person name="Gilroy R."/>
            <person name="Ravi A."/>
            <person name="Getino M."/>
            <person name="Pursley I."/>
            <person name="Horton D.L."/>
            <person name="Alikhan N.F."/>
            <person name="Baker D."/>
            <person name="Gharbi K."/>
            <person name="Hall N."/>
            <person name="Watson M."/>
            <person name="Adriaenssens E.M."/>
            <person name="Foster-Nyarko E."/>
            <person name="Jarju S."/>
            <person name="Secka A."/>
            <person name="Antonio M."/>
            <person name="Oren A."/>
            <person name="Chaudhuri R.R."/>
            <person name="La Ragione R."/>
            <person name="Hildebrand F."/>
            <person name="Pallen M.J."/>
        </authorList>
    </citation>
    <scope>NUCLEOTIDE SEQUENCE</scope>
    <source>
        <strain evidence="2">F6-686</strain>
    </source>
</reference>
<feature type="domain" description="Putative host cell surface-exposed lipoprotein Ltp-like HTH region" evidence="1">
    <location>
        <begin position="70"/>
        <end position="116"/>
    </location>
</feature>